<accession>A0A8H7F9L0</accession>
<evidence type="ECO:0000313" key="1">
    <source>
        <dbReference type="EMBL" id="KAF7783247.1"/>
    </source>
</evidence>
<dbReference type="EMBL" id="JABXXO010000003">
    <property type="protein sequence ID" value="KAF7783247.1"/>
    <property type="molecule type" value="Genomic_DNA"/>
</dbReference>
<name>A0A8H7F9L0_AGABI</name>
<dbReference type="SUPFAM" id="SSF52058">
    <property type="entry name" value="L domain-like"/>
    <property type="match status" value="1"/>
</dbReference>
<organism evidence="1 2">
    <name type="scientific">Agaricus bisporus var. burnettii</name>
    <dbReference type="NCBI Taxonomy" id="192524"/>
    <lineage>
        <taxon>Eukaryota</taxon>
        <taxon>Fungi</taxon>
        <taxon>Dikarya</taxon>
        <taxon>Basidiomycota</taxon>
        <taxon>Agaricomycotina</taxon>
        <taxon>Agaricomycetes</taxon>
        <taxon>Agaricomycetidae</taxon>
        <taxon>Agaricales</taxon>
        <taxon>Agaricineae</taxon>
        <taxon>Agaricaceae</taxon>
        <taxon>Agaricus</taxon>
    </lineage>
</organism>
<evidence type="ECO:0008006" key="3">
    <source>
        <dbReference type="Google" id="ProtNLM"/>
    </source>
</evidence>
<sequence>MIETLLISCGYEIEALSARDFDFGTLDTVTRLRIYAPAPVTLKFPIIVPPSVQYLELSEVPQKVFVSLLYQCPNLVECSADVRKELDGPPFTKPLILNHLKRLDTGAMNAIVMSSSVQHLLLPSLEFLRLDYLSECSLDIVPFCRSVSATLTSLTIRMHSATSDYEGLYQLCRSTFPKLRDLKFDSEYFTPLMSAIRALSPLDGDCNNLRPLHLSALESISWYSDALGMAPRILLDSLKNWWSDEALHLHLEFYGYSRSQQEDWTPGLREELRSIVGRHQIEIIWAGDKI</sequence>
<dbReference type="Gene3D" id="3.80.10.10">
    <property type="entry name" value="Ribonuclease Inhibitor"/>
    <property type="match status" value="1"/>
</dbReference>
<evidence type="ECO:0000313" key="2">
    <source>
        <dbReference type="Proteomes" id="UP000629468"/>
    </source>
</evidence>
<comment type="caution">
    <text evidence="1">The sequence shown here is derived from an EMBL/GenBank/DDBJ whole genome shotgun (WGS) entry which is preliminary data.</text>
</comment>
<dbReference type="Proteomes" id="UP000629468">
    <property type="component" value="Unassembled WGS sequence"/>
</dbReference>
<gene>
    <name evidence="1" type="ORF">Agabi119p4_2623</name>
</gene>
<dbReference type="InterPro" id="IPR032675">
    <property type="entry name" value="LRR_dom_sf"/>
</dbReference>
<proteinExistence type="predicted"/>
<protein>
    <recommendedName>
        <fullName evidence="3">F-box domain-containing protein</fullName>
    </recommendedName>
</protein>
<reference evidence="1 2" key="1">
    <citation type="journal article" name="Sci. Rep.">
        <title>Telomere-to-telomere assembled and centromere annotated genomes of the two main subspecies of the button mushroom Agaricus bisporus reveal especially polymorphic chromosome ends.</title>
        <authorList>
            <person name="Sonnenberg A.S.M."/>
            <person name="Sedaghat-Telgerd N."/>
            <person name="Lavrijssen B."/>
            <person name="Ohm R.A."/>
            <person name="Hendrickx P.M."/>
            <person name="Scholtmeijer K."/>
            <person name="Baars J.J.P."/>
            <person name="van Peer A."/>
        </authorList>
    </citation>
    <scope>NUCLEOTIDE SEQUENCE [LARGE SCALE GENOMIC DNA]</scope>
    <source>
        <strain evidence="1 2">H119_p4</strain>
    </source>
</reference>
<dbReference type="AlphaFoldDB" id="A0A8H7F9L0"/>